<sequence length="519" mass="56407">MKQSFMKNIVYIRVCVLQLLCMAVILTFITGCKDDDDMRVPVINEVRNYAPAPNDTLITSLNDGQWVVLHGKNMTSVSQVYFGSIPATINLAFATDETLVVQVPTIPFLTVPRDKLNVITVVSKGGTSTYEIIVTGTPIIVNVRNTDGEIIDRVFPEQQINIVGVNLSNATNIRFQGIAADLSTVVYTDSSTLVQVPANLSGGDASLVNTISYTTGIGTGNFSIRIVGPPIITNVSHEIPKEGEEVYLYGYNFVSVESITFAGVTISSFEESEDGNSVKFVSPKLTESGTVTVVTPGGTFTTAFKVNDVAFINAGGLGILGNLEWSDYFGWQWWGGSVDLWSSDPNTTGWPPYNAEYGIGTGQYITYKSVALKAGEGSDGNAIRLGEYAWVPSDNLNDSGDKWAFKFEINVTKPWNGGTLCIRTDKGDYLALYEPWKISAKESAAFTTQGWQTVTIPLSSFRKKDATLGDGKGDPIAKVSDLLNIATGKTYLTLYLHNYGTKTTTSIEAAFDNFRVVKR</sequence>
<gene>
    <name evidence="2" type="ORF">ACFQ21_25795</name>
</gene>
<reference evidence="3" key="1">
    <citation type="journal article" date="2019" name="Int. J. Syst. Evol. Microbiol.">
        <title>The Global Catalogue of Microorganisms (GCM) 10K type strain sequencing project: providing services to taxonomists for standard genome sequencing and annotation.</title>
        <authorList>
            <consortium name="The Broad Institute Genomics Platform"/>
            <consortium name="The Broad Institute Genome Sequencing Center for Infectious Disease"/>
            <person name="Wu L."/>
            <person name="Ma J."/>
        </authorList>
    </citation>
    <scope>NUCLEOTIDE SEQUENCE [LARGE SCALE GENOMIC DNA]</scope>
    <source>
        <strain evidence="3">CCUG 58938</strain>
    </source>
</reference>
<dbReference type="InterPro" id="IPR040475">
    <property type="entry name" value="SGBP_B_XBD"/>
</dbReference>
<dbReference type="PROSITE" id="PS51257">
    <property type="entry name" value="PROKAR_LIPOPROTEIN"/>
    <property type="match status" value="1"/>
</dbReference>
<evidence type="ECO:0000313" key="2">
    <source>
        <dbReference type="EMBL" id="MFD1002765.1"/>
    </source>
</evidence>
<dbReference type="SUPFAM" id="SSF81296">
    <property type="entry name" value="E set domains"/>
    <property type="match status" value="1"/>
</dbReference>
<keyword evidence="3" id="KW-1185">Reference proteome</keyword>
<dbReference type="RefSeq" id="WP_377584397.1">
    <property type="nucleotide sequence ID" value="NZ_JBHTKA010000013.1"/>
</dbReference>
<protein>
    <submittedName>
        <fullName evidence="2">Glycan-binding surface protein</fullName>
    </submittedName>
</protein>
<dbReference type="InterPro" id="IPR014756">
    <property type="entry name" value="Ig_E-set"/>
</dbReference>
<evidence type="ECO:0000259" key="1">
    <source>
        <dbReference type="Pfam" id="PF18329"/>
    </source>
</evidence>
<organism evidence="2 3">
    <name type="scientific">Ohtaekwangia kribbensis</name>
    <dbReference type="NCBI Taxonomy" id="688913"/>
    <lineage>
        <taxon>Bacteria</taxon>
        <taxon>Pseudomonadati</taxon>
        <taxon>Bacteroidota</taxon>
        <taxon>Cytophagia</taxon>
        <taxon>Cytophagales</taxon>
        <taxon>Fulvivirgaceae</taxon>
        <taxon>Ohtaekwangia</taxon>
    </lineage>
</organism>
<dbReference type="Proteomes" id="UP001597112">
    <property type="component" value="Unassembled WGS sequence"/>
</dbReference>
<comment type="caution">
    <text evidence="2">The sequence shown here is derived from an EMBL/GenBank/DDBJ whole genome shotgun (WGS) entry which is preliminary data.</text>
</comment>
<dbReference type="EMBL" id="JBHTKA010000013">
    <property type="protein sequence ID" value="MFD1002765.1"/>
    <property type="molecule type" value="Genomic_DNA"/>
</dbReference>
<accession>A0ABW3KBF5</accession>
<feature type="domain" description="Surface glycan-binding protein B xyloglucan binding" evidence="1">
    <location>
        <begin position="328"/>
        <end position="518"/>
    </location>
</feature>
<name>A0ABW3KBF5_9BACT</name>
<proteinExistence type="predicted"/>
<evidence type="ECO:0000313" key="3">
    <source>
        <dbReference type="Proteomes" id="UP001597112"/>
    </source>
</evidence>
<dbReference type="Gene3D" id="2.60.40.10">
    <property type="entry name" value="Immunoglobulins"/>
    <property type="match status" value="3"/>
</dbReference>
<dbReference type="Pfam" id="PF18329">
    <property type="entry name" value="SGBP_B_XBD"/>
    <property type="match status" value="1"/>
</dbReference>
<dbReference type="InterPro" id="IPR013783">
    <property type="entry name" value="Ig-like_fold"/>
</dbReference>